<evidence type="ECO:0000256" key="1">
    <source>
        <dbReference type="SAM" id="MobiDB-lite"/>
    </source>
</evidence>
<dbReference type="Proteomes" id="UP001339911">
    <property type="component" value="Unassembled WGS sequence"/>
</dbReference>
<reference evidence="4 5" key="1">
    <citation type="submission" date="2024-01" db="EMBL/GenBank/DDBJ databases">
        <title>Genome insights into Plantactinospora veratri sp. nov.</title>
        <authorList>
            <person name="Wang L."/>
        </authorList>
    </citation>
    <scope>NUCLEOTIDE SEQUENCE [LARGE SCALE GENOMIC DNA]</scope>
    <source>
        <strain evidence="4 5">NEAU-FHS4</strain>
    </source>
</reference>
<evidence type="ECO:0000313" key="5">
    <source>
        <dbReference type="Proteomes" id="UP001339911"/>
    </source>
</evidence>
<protein>
    <submittedName>
        <fullName evidence="4">DUF397 domain-containing protein</fullName>
    </submittedName>
</protein>
<comment type="caution">
    <text evidence="4">The sequence shown here is derived from an EMBL/GenBank/DDBJ whole genome shotgun (WGS) entry which is preliminary data.</text>
</comment>
<gene>
    <name evidence="3" type="ORF">V1634_18375</name>
    <name evidence="4" type="ORF">V1634_27455</name>
</gene>
<dbReference type="EMBL" id="JAZGQL010000027">
    <property type="protein sequence ID" value="MEE6310583.1"/>
    <property type="molecule type" value="Genomic_DNA"/>
</dbReference>
<feature type="region of interest" description="Disordered" evidence="1">
    <location>
        <begin position="1"/>
        <end position="21"/>
    </location>
</feature>
<dbReference type="EMBL" id="JAZGQL010000012">
    <property type="protein sequence ID" value="MEE6308801.1"/>
    <property type="molecule type" value="Genomic_DNA"/>
</dbReference>
<name>A0ABU7SKT7_9ACTN</name>
<proteinExistence type="predicted"/>
<keyword evidence="5" id="KW-1185">Reference proteome</keyword>
<sequence length="76" mass="8081">MVNMTGVQWRESTRSGDNGGECVEVADNLTGVVAVRDSKDEVGPVLAFPPYAWSAFVVGVKTGVLPADRRAATMIQ</sequence>
<dbReference type="Pfam" id="PF04149">
    <property type="entry name" value="DUF397"/>
    <property type="match status" value="1"/>
</dbReference>
<evidence type="ECO:0000259" key="2">
    <source>
        <dbReference type="Pfam" id="PF04149"/>
    </source>
</evidence>
<feature type="domain" description="DUF397" evidence="2">
    <location>
        <begin position="8"/>
        <end position="61"/>
    </location>
</feature>
<accession>A0ABU7SKT7</accession>
<organism evidence="4 5">
    <name type="scientific">Plantactinospora veratri</name>
    <dbReference type="NCBI Taxonomy" id="1436122"/>
    <lineage>
        <taxon>Bacteria</taxon>
        <taxon>Bacillati</taxon>
        <taxon>Actinomycetota</taxon>
        <taxon>Actinomycetes</taxon>
        <taxon>Micromonosporales</taxon>
        <taxon>Micromonosporaceae</taxon>
        <taxon>Plantactinospora</taxon>
    </lineage>
</organism>
<evidence type="ECO:0000313" key="3">
    <source>
        <dbReference type="EMBL" id="MEE6308801.1"/>
    </source>
</evidence>
<dbReference type="InterPro" id="IPR007278">
    <property type="entry name" value="DUF397"/>
</dbReference>
<evidence type="ECO:0000313" key="4">
    <source>
        <dbReference type="EMBL" id="MEE6310583.1"/>
    </source>
</evidence>